<dbReference type="GO" id="GO:0006261">
    <property type="term" value="P:DNA-templated DNA replication"/>
    <property type="evidence" value="ECO:0007669"/>
    <property type="project" value="TreeGrafter"/>
</dbReference>
<dbReference type="GO" id="GO:0003887">
    <property type="term" value="F:DNA-directed DNA polymerase activity"/>
    <property type="evidence" value="ECO:0007669"/>
    <property type="project" value="UniProtKB-KW"/>
</dbReference>
<dbReference type="InterPro" id="IPR027417">
    <property type="entry name" value="P-loop_NTPase"/>
</dbReference>
<evidence type="ECO:0000256" key="1">
    <source>
        <dbReference type="ARBA" id="ARBA00012417"/>
    </source>
</evidence>
<evidence type="ECO:0000313" key="9">
    <source>
        <dbReference type="EMBL" id="TDX51306.1"/>
    </source>
</evidence>
<evidence type="ECO:0000256" key="4">
    <source>
        <dbReference type="ARBA" id="ARBA00022695"/>
    </source>
</evidence>
<dbReference type="AlphaFoldDB" id="A0A4R8H7A2"/>
<dbReference type="Pfam" id="PF13177">
    <property type="entry name" value="DNA_pol3_delta2"/>
    <property type="match status" value="1"/>
</dbReference>
<comment type="caution">
    <text evidence="9">The sequence shown here is derived from an EMBL/GenBank/DDBJ whole genome shotgun (WGS) entry which is preliminary data.</text>
</comment>
<keyword evidence="3" id="KW-0808">Transferase</keyword>
<gene>
    <name evidence="9" type="ORF">C7959_11455</name>
</gene>
<evidence type="ECO:0000313" key="10">
    <source>
        <dbReference type="Proteomes" id="UP000295832"/>
    </source>
</evidence>
<evidence type="ECO:0000256" key="3">
    <source>
        <dbReference type="ARBA" id="ARBA00022679"/>
    </source>
</evidence>
<sequence>MPFDQILGQELAKRILKNALNSDRLSHAYLFTGEEGLGKYLTAFEFTKAINCQENIDDSCYSCISCRKADNHNHPDIKEIHPDGASIKIDQIRKLQQEILYKPYESNKKVYIIHQADKMSVQAANSLLKTLEEPPSYAVIILIASNLNQLLPTIISRCQIVRFRLVSDNMIKDKLVEEYNLIEEKAELLTSLSAGKYNLALDLINEEGKLEERNQVLELAQSLTDLDRNKVFDLVQKILDDRDKMGDNLDIILTWYRDLLMLKLDQSKELINVDYSQQLLEEAKGWERKGIEDIIKLIEETNNVIKNINVNLQLALEVMLLKLNKLRRKNYNGSSRSYI</sequence>
<dbReference type="InterPro" id="IPR004622">
    <property type="entry name" value="DNA_pol_HolB"/>
</dbReference>
<organism evidence="9 10">
    <name type="scientific">Orenia marismortui</name>
    <dbReference type="NCBI Taxonomy" id="46469"/>
    <lineage>
        <taxon>Bacteria</taxon>
        <taxon>Bacillati</taxon>
        <taxon>Bacillota</taxon>
        <taxon>Clostridia</taxon>
        <taxon>Halanaerobiales</taxon>
        <taxon>Halobacteroidaceae</taxon>
        <taxon>Orenia</taxon>
    </lineage>
</organism>
<dbReference type="RefSeq" id="WP_134116886.1">
    <property type="nucleotide sequence ID" value="NZ_SOEG01000014.1"/>
</dbReference>
<accession>A0A4R8H7A2</accession>
<keyword evidence="6" id="KW-0239">DNA-directed DNA polymerase</keyword>
<dbReference type="PANTHER" id="PTHR11669:SF8">
    <property type="entry name" value="DNA POLYMERASE III SUBUNIT DELTA"/>
    <property type="match status" value="1"/>
</dbReference>
<evidence type="ECO:0000259" key="8">
    <source>
        <dbReference type="Pfam" id="PF09115"/>
    </source>
</evidence>
<name>A0A4R8H7A2_9FIRM</name>
<keyword evidence="5" id="KW-0235">DNA replication</keyword>
<dbReference type="STRING" id="926561.GCA_000379025_01126"/>
<dbReference type="SUPFAM" id="SSF52540">
    <property type="entry name" value="P-loop containing nucleoside triphosphate hydrolases"/>
    <property type="match status" value="1"/>
</dbReference>
<reference evidence="9 10" key="1">
    <citation type="submission" date="2019-03" db="EMBL/GenBank/DDBJ databases">
        <title>Subsurface microbial communities from deep shales in Ohio and West Virginia, USA.</title>
        <authorList>
            <person name="Wrighton K."/>
        </authorList>
    </citation>
    <scope>NUCLEOTIDE SEQUENCE [LARGE SCALE GENOMIC DNA]</scope>
    <source>
        <strain evidence="9 10">MSL 6dP</strain>
    </source>
</reference>
<dbReference type="GO" id="GO:0009360">
    <property type="term" value="C:DNA polymerase III complex"/>
    <property type="evidence" value="ECO:0007669"/>
    <property type="project" value="InterPro"/>
</dbReference>
<evidence type="ECO:0000256" key="2">
    <source>
        <dbReference type="ARBA" id="ARBA00014363"/>
    </source>
</evidence>
<keyword evidence="4" id="KW-0548">Nucleotidyltransferase</keyword>
<protein>
    <recommendedName>
        <fullName evidence="2">DNA polymerase III subunit delta'</fullName>
        <ecNumber evidence="1">2.7.7.7</ecNumber>
    </recommendedName>
</protein>
<proteinExistence type="predicted"/>
<dbReference type="InterPro" id="IPR050238">
    <property type="entry name" value="DNA_Rep/Repair_Clamp_Loader"/>
</dbReference>
<dbReference type="PANTHER" id="PTHR11669">
    <property type="entry name" value="REPLICATION FACTOR C / DNA POLYMERASE III GAMMA-TAU SUBUNIT"/>
    <property type="match status" value="1"/>
</dbReference>
<evidence type="ECO:0000256" key="6">
    <source>
        <dbReference type="ARBA" id="ARBA00022932"/>
    </source>
</evidence>
<dbReference type="Gene3D" id="3.40.50.300">
    <property type="entry name" value="P-loop containing nucleotide triphosphate hydrolases"/>
    <property type="match status" value="1"/>
</dbReference>
<dbReference type="GO" id="GO:0003677">
    <property type="term" value="F:DNA binding"/>
    <property type="evidence" value="ECO:0007669"/>
    <property type="project" value="InterPro"/>
</dbReference>
<dbReference type="Proteomes" id="UP000295832">
    <property type="component" value="Unassembled WGS sequence"/>
</dbReference>
<dbReference type="InterPro" id="IPR015199">
    <property type="entry name" value="DNA_pol_III_delta_C"/>
</dbReference>
<keyword evidence="10" id="KW-1185">Reference proteome</keyword>
<evidence type="ECO:0000256" key="7">
    <source>
        <dbReference type="ARBA" id="ARBA00049244"/>
    </source>
</evidence>
<feature type="domain" description="DNA polymerase III delta subunit C-terminal" evidence="8">
    <location>
        <begin position="209"/>
        <end position="323"/>
    </location>
</feature>
<dbReference type="Pfam" id="PF09115">
    <property type="entry name" value="DNApol3-delta_C"/>
    <property type="match status" value="1"/>
</dbReference>
<dbReference type="EC" id="2.7.7.7" evidence="1"/>
<dbReference type="EMBL" id="SOEG01000014">
    <property type="protein sequence ID" value="TDX51306.1"/>
    <property type="molecule type" value="Genomic_DNA"/>
</dbReference>
<dbReference type="GO" id="GO:0008408">
    <property type="term" value="F:3'-5' exonuclease activity"/>
    <property type="evidence" value="ECO:0007669"/>
    <property type="project" value="InterPro"/>
</dbReference>
<comment type="catalytic activity">
    <reaction evidence="7">
        <text>DNA(n) + a 2'-deoxyribonucleoside 5'-triphosphate = DNA(n+1) + diphosphate</text>
        <dbReference type="Rhea" id="RHEA:22508"/>
        <dbReference type="Rhea" id="RHEA-COMP:17339"/>
        <dbReference type="Rhea" id="RHEA-COMP:17340"/>
        <dbReference type="ChEBI" id="CHEBI:33019"/>
        <dbReference type="ChEBI" id="CHEBI:61560"/>
        <dbReference type="ChEBI" id="CHEBI:173112"/>
        <dbReference type="EC" id="2.7.7.7"/>
    </reaction>
</comment>
<dbReference type="FunFam" id="3.40.50.300:FF:001255">
    <property type="entry name" value="DNA polymerase III subunit delta"/>
    <property type="match status" value="1"/>
</dbReference>
<evidence type="ECO:0000256" key="5">
    <source>
        <dbReference type="ARBA" id="ARBA00022705"/>
    </source>
</evidence>
<dbReference type="NCBIfam" id="TIGR00678">
    <property type="entry name" value="holB"/>
    <property type="match status" value="1"/>
</dbReference>